<gene>
    <name evidence="1" type="ORF">L1987_21182</name>
</gene>
<organism evidence="1 2">
    <name type="scientific">Smallanthus sonchifolius</name>
    <dbReference type="NCBI Taxonomy" id="185202"/>
    <lineage>
        <taxon>Eukaryota</taxon>
        <taxon>Viridiplantae</taxon>
        <taxon>Streptophyta</taxon>
        <taxon>Embryophyta</taxon>
        <taxon>Tracheophyta</taxon>
        <taxon>Spermatophyta</taxon>
        <taxon>Magnoliopsida</taxon>
        <taxon>eudicotyledons</taxon>
        <taxon>Gunneridae</taxon>
        <taxon>Pentapetalae</taxon>
        <taxon>asterids</taxon>
        <taxon>campanulids</taxon>
        <taxon>Asterales</taxon>
        <taxon>Asteraceae</taxon>
        <taxon>Asteroideae</taxon>
        <taxon>Heliantheae alliance</taxon>
        <taxon>Millerieae</taxon>
        <taxon>Smallanthus</taxon>
    </lineage>
</organism>
<reference evidence="2" key="1">
    <citation type="journal article" date="2022" name="Mol. Ecol. Resour.">
        <title>The genomes of chicory, endive, great burdock and yacon provide insights into Asteraceae palaeo-polyploidization history and plant inulin production.</title>
        <authorList>
            <person name="Fan W."/>
            <person name="Wang S."/>
            <person name="Wang H."/>
            <person name="Wang A."/>
            <person name="Jiang F."/>
            <person name="Liu H."/>
            <person name="Zhao H."/>
            <person name="Xu D."/>
            <person name="Zhang Y."/>
        </authorList>
    </citation>
    <scope>NUCLEOTIDE SEQUENCE [LARGE SCALE GENOMIC DNA]</scope>
    <source>
        <strain evidence="2">cv. Yunnan</strain>
    </source>
</reference>
<sequence>MNSEREEKGGDLIKQNEVAQEGGNENMPSTIEVEVNQPMEEEVELVICSVCDTEQQVCCLFRTLDGSVSSDFKVKSASEKRFEADEIGKMNVKMKMDMKGEMQETTQDLSEDDRNQFVVDQTKKV</sequence>
<comment type="caution">
    <text evidence="1">The sequence shown here is derived from an EMBL/GenBank/DDBJ whole genome shotgun (WGS) entry which is preliminary data.</text>
</comment>
<protein>
    <submittedName>
        <fullName evidence="1">Uncharacterized protein</fullName>
    </submittedName>
</protein>
<evidence type="ECO:0000313" key="1">
    <source>
        <dbReference type="EMBL" id="KAI3811458.1"/>
    </source>
</evidence>
<evidence type="ECO:0000313" key="2">
    <source>
        <dbReference type="Proteomes" id="UP001056120"/>
    </source>
</evidence>
<dbReference type="Proteomes" id="UP001056120">
    <property type="component" value="Linkage Group LG07"/>
</dbReference>
<proteinExistence type="predicted"/>
<dbReference type="EMBL" id="CM042024">
    <property type="protein sequence ID" value="KAI3811458.1"/>
    <property type="molecule type" value="Genomic_DNA"/>
</dbReference>
<reference evidence="1 2" key="2">
    <citation type="journal article" date="2022" name="Mol. Ecol. Resour.">
        <title>The genomes of chicory, endive, great burdock and yacon provide insights into Asteraceae paleo-polyploidization history and plant inulin production.</title>
        <authorList>
            <person name="Fan W."/>
            <person name="Wang S."/>
            <person name="Wang H."/>
            <person name="Wang A."/>
            <person name="Jiang F."/>
            <person name="Liu H."/>
            <person name="Zhao H."/>
            <person name="Xu D."/>
            <person name="Zhang Y."/>
        </authorList>
    </citation>
    <scope>NUCLEOTIDE SEQUENCE [LARGE SCALE GENOMIC DNA]</scope>
    <source>
        <strain evidence="2">cv. Yunnan</strain>
        <tissue evidence="1">Leaves</tissue>
    </source>
</reference>
<name>A0ACB9IVC6_9ASTR</name>
<keyword evidence="2" id="KW-1185">Reference proteome</keyword>
<accession>A0ACB9IVC6</accession>